<dbReference type="RefSeq" id="WP_153092481.1">
    <property type="nucleotide sequence ID" value="NZ_VZBX01000033.1"/>
</dbReference>
<dbReference type="EMBL" id="VZBZ01000072">
    <property type="protein sequence ID" value="MQN77280.1"/>
    <property type="molecule type" value="Genomic_DNA"/>
</dbReference>
<dbReference type="Pfam" id="PF12532">
    <property type="entry name" value="DUF3732"/>
    <property type="match status" value="1"/>
</dbReference>
<comment type="caution">
    <text evidence="1">The sequence shown here is derived from an EMBL/GenBank/DDBJ whole genome shotgun (WGS) entry which is preliminary data.</text>
</comment>
<name>A0AA90UTL7_9BACT</name>
<evidence type="ECO:0000313" key="1">
    <source>
        <dbReference type="EMBL" id="MQN77280.1"/>
    </source>
</evidence>
<dbReference type="InterPro" id="IPR027417">
    <property type="entry name" value="P-loop_NTPase"/>
</dbReference>
<dbReference type="InterPro" id="IPR022205">
    <property type="entry name" value="DUF3732"/>
</dbReference>
<organism evidence="1 2">
    <name type="scientific">Segatella copri</name>
    <dbReference type="NCBI Taxonomy" id="165179"/>
    <lineage>
        <taxon>Bacteria</taxon>
        <taxon>Pseudomonadati</taxon>
        <taxon>Bacteroidota</taxon>
        <taxon>Bacteroidia</taxon>
        <taxon>Bacteroidales</taxon>
        <taxon>Prevotellaceae</taxon>
        <taxon>Segatella</taxon>
    </lineage>
</organism>
<evidence type="ECO:0000313" key="2">
    <source>
        <dbReference type="Proteomes" id="UP000423156"/>
    </source>
</evidence>
<sequence>MKFFISKLYIWFDKGIKPRVITFENNRVNVITGSSSTGKSNIYAIIDYCLLSGRPNIVFPVINENARWYGLEFNVGDKFFAIARKRPTVDVVPPELYLQYDPFPEPFYPTSCNSHVNDARRELDRAFGYKSNKELFYRSSFVFNALTENIITSPYDFLNYKFYGIDMFKETEDRCKFVESVLTPDVEQINKINEELKNLQKKKKSYDSYKKSLGSKTDGFNDLLTQLVNMCIDAKLLTDKIQDYPDEDQILALKQILEENTVPKEEKDKYDEEFKALQEKHSRISLQLTNISRAKKEQEDYIKSLNLVEDSLKPVEVLHEKITIQGSNMWTSHVVNSLKSSLEKISSNKRQIETLPFVSEQAIQSLELQLKSIEDSMEKITKQKGSLYQQVNNIKLIGFLESKIVELERLWQKKHKEELKNIEIFNEEDAQRISVLEQMKDAIEQKQLVTIPKLNECIQHIFDGFQYMEHYEHCYTKYDMKQERLMLNNGKSILNYDVIGSQSNYMFLHLSFFLGIHRYFFENLNVRHIGQFLFIDQPSIPYYAGSENVKTTDKEKLLDAFAGINRFMKYVTEEKKEQFQIILVEHAPDTYWTGENKLDYFVTKENFTNGNALIPQYVLEQKQDNEN</sequence>
<reference evidence="2" key="1">
    <citation type="submission" date="2019-09" db="EMBL/GenBank/DDBJ databases">
        <title>Distinct polysaccharide growth profiles of human intestinal Prevotella copri isolates.</title>
        <authorList>
            <person name="Fehlner-Peach H."/>
            <person name="Magnabosco C."/>
            <person name="Raghavan V."/>
            <person name="Scher J.U."/>
            <person name="Tett A."/>
            <person name="Cox L.M."/>
            <person name="Gottsegen C."/>
            <person name="Watters A."/>
            <person name="Wiltshire- Gordon J.D."/>
            <person name="Segata N."/>
            <person name="Bonneau R."/>
            <person name="Littman D.R."/>
        </authorList>
    </citation>
    <scope>NUCLEOTIDE SEQUENCE [LARGE SCALE GENOMIC DNA]</scope>
    <source>
        <strain evidence="2">BU41712</strain>
    </source>
</reference>
<dbReference type="Proteomes" id="UP000423156">
    <property type="component" value="Unassembled WGS sequence"/>
</dbReference>
<dbReference type="AlphaFoldDB" id="A0AA90UTL7"/>
<proteinExistence type="predicted"/>
<accession>A0AA90UTL7</accession>
<dbReference type="Gene3D" id="3.40.50.300">
    <property type="entry name" value="P-loop containing nucleotide triphosphate hydrolases"/>
    <property type="match status" value="1"/>
</dbReference>
<protein>
    <submittedName>
        <fullName evidence="1">DUF3732 domain-containing protein</fullName>
    </submittedName>
</protein>
<gene>
    <name evidence="1" type="ORF">F7D71_05255</name>
</gene>